<evidence type="ECO:0000313" key="1">
    <source>
        <dbReference type="EMBL" id="KAH6942382.1"/>
    </source>
</evidence>
<organism evidence="1 2">
    <name type="scientific">Hyalomma asiaticum</name>
    <name type="common">Tick</name>
    <dbReference type="NCBI Taxonomy" id="266040"/>
    <lineage>
        <taxon>Eukaryota</taxon>
        <taxon>Metazoa</taxon>
        <taxon>Ecdysozoa</taxon>
        <taxon>Arthropoda</taxon>
        <taxon>Chelicerata</taxon>
        <taxon>Arachnida</taxon>
        <taxon>Acari</taxon>
        <taxon>Parasitiformes</taxon>
        <taxon>Ixodida</taxon>
        <taxon>Ixodoidea</taxon>
        <taxon>Ixodidae</taxon>
        <taxon>Hyalomminae</taxon>
        <taxon>Hyalomma</taxon>
    </lineage>
</organism>
<reference evidence="1" key="1">
    <citation type="submission" date="2020-05" db="EMBL/GenBank/DDBJ databases">
        <title>Large-scale comparative analyses of tick genomes elucidate their genetic diversity and vector capacities.</title>
        <authorList>
            <person name="Jia N."/>
            <person name="Wang J."/>
            <person name="Shi W."/>
            <person name="Du L."/>
            <person name="Sun Y."/>
            <person name="Zhan W."/>
            <person name="Jiang J."/>
            <person name="Wang Q."/>
            <person name="Zhang B."/>
            <person name="Ji P."/>
            <person name="Sakyi L.B."/>
            <person name="Cui X."/>
            <person name="Yuan T."/>
            <person name="Jiang B."/>
            <person name="Yang W."/>
            <person name="Lam T.T.-Y."/>
            <person name="Chang Q."/>
            <person name="Ding S."/>
            <person name="Wang X."/>
            <person name="Zhu J."/>
            <person name="Ruan X."/>
            <person name="Zhao L."/>
            <person name="Wei J."/>
            <person name="Que T."/>
            <person name="Du C."/>
            <person name="Cheng J."/>
            <person name="Dai P."/>
            <person name="Han X."/>
            <person name="Huang E."/>
            <person name="Gao Y."/>
            <person name="Liu J."/>
            <person name="Shao H."/>
            <person name="Ye R."/>
            <person name="Li L."/>
            <person name="Wei W."/>
            <person name="Wang X."/>
            <person name="Wang C."/>
            <person name="Yang T."/>
            <person name="Huo Q."/>
            <person name="Li W."/>
            <person name="Guo W."/>
            <person name="Chen H."/>
            <person name="Zhou L."/>
            <person name="Ni X."/>
            <person name="Tian J."/>
            <person name="Zhou Y."/>
            <person name="Sheng Y."/>
            <person name="Liu T."/>
            <person name="Pan Y."/>
            <person name="Xia L."/>
            <person name="Li J."/>
            <person name="Zhao F."/>
            <person name="Cao W."/>
        </authorList>
    </citation>
    <scope>NUCLEOTIDE SEQUENCE</scope>
    <source>
        <strain evidence="1">Hyas-2018</strain>
    </source>
</reference>
<comment type="caution">
    <text evidence="1">The sequence shown here is derived from an EMBL/GenBank/DDBJ whole genome shotgun (WGS) entry which is preliminary data.</text>
</comment>
<accession>A0ACB7TAF2</accession>
<evidence type="ECO:0000313" key="2">
    <source>
        <dbReference type="Proteomes" id="UP000821845"/>
    </source>
</evidence>
<sequence>MWASTTDSPVIVLQEGDRGVKDVSGVSSWRRDVSAGRPQGDDNVVGVSRFSEGPTGGLRLAVDEESREGEGKRRGRHRFEVGPGLPRFPEHLASRGECETNGSTGQGSGWSGGRRSRKFEGNYHTGSSVRRRILRKHFHSRRDYWQTPVDPEDPSASGGTTGDKAAEEKSVDDMISAALKLFTLDTVVGILNRFRDCSLNKHSVFQLVGPDLAADLATAFVGNSSPWLGVLEQEGAPPKFDAVEGMTADLSSFHLPAEVEGQLKGLDDDSLTPAFFDEFGRNAQQYVASAVAALNGITSNEEKSLNTSVENVVAVCGEMKKALTIDQQTSFKEYLKANLDQWTLLQRNLTSGLDMVKDMMPSIRKLVYSDIGRVLVLCVVVVHPWRSLLRRRLGTVHVLRQNVAAGDKPRVVHVLSALALLAGYEVLEEWLAVAKHATAATLNGAVFCFVARFLTLSTIKASKVARPGVADVLFRLLGTNAAVSLAAWIMTVRDVAAVYRVFRDRPEIVVWHPLLEAKLGVLLARIPLGVSLAFITLFEIDCAFRACAVYCTSMERERKASAERTLQPGHLVDADPSSRSPSTTIGVCGAMLHWIVKYQYPKGLQRTALPGFTAPAARRHLGSGTRLKRSNLEKAANGDI</sequence>
<protein>
    <submittedName>
        <fullName evidence="1">Uncharacterized protein</fullName>
    </submittedName>
</protein>
<dbReference type="EMBL" id="CM023490">
    <property type="protein sequence ID" value="KAH6942382.1"/>
    <property type="molecule type" value="Genomic_DNA"/>
</dbReference>
<dbReference type="Proteomes" id="UP000821845">
    <property type="component" value="Chromosome 10"/>
</dbReference>
<name>A0ACB7TAF2_HYAAI</name>
<gene>
    <name evidence="1" type="ORF">HPB50_004262</name>
</gene>
<proteinExistence type="predicted"/>
<keyword evidence="2" id="KW-1185">Reference proteome</keyword>